<gene>
    <name evidence="2" type="ORF">BABINDRAFT_118312</name>
</gene>
<reference evidence="3" key="1">
    <citation type="submission" date="2016-05" db="EMBL/GenBank/DDBJ databases">
        <title>Comparative genomics of biotechnologically important yeasts.</title>
        <authorList>
            <consortium name="DOE Joint Genome Institute"/>
            <person name="Riley R."/>
            <person name="Haridas S."/>
            <person name="Wolfe K.H."/>
            <person name="Lopes M.R."/>
            <person name="Hittinger C.T."/>
            <person name="Goker M."/>
            <person name="Salamov A."/>
            <person name="Wisecaver J."/>
            <person name="Long T.M."/>
            <person name="Aerts A.L."/>
            <person name="Barry K."/>
            <person name="Choi C."/>
            <person name="Clum A."/>
            <person name="Coughlan A.Y."/>
            <person name="Deshpande S."/>
            <person name="Douglass A.P."/>
            <person name="Hanson S.J."/>
            <person name="Klenk H.-P."/>
            <person name="Labutti K."/>
            <person name="Lapidus A."/>
            <person name="Lindquist E."/>
            <person name="Lipzen A."/>
            <person name="Meier-Kolthoff J.P."/>
            <person name="Ohm R.A."/>
            <person name="Otillar R.P."/>
            <person name="Pangilinan J."/>
            <person name="Peng Y."/>
            <person name="Rokas A."/>
            <person name="Rosa C.A."/>
            <person name="Scheuner C."/>
            <person name="Sibirny A.A."/>
            <person name="Slot J.C."/>
            <person name="Stielow J.B."/>
            <person name="Sun H."/>
            <person name="Kurtzman C.P."/>
            <person name="Blackwell M."/>
            <person name="Grigoriev I.V."/>
            <person name="Jeffries T.W."/>
        </authorList>
    </citation>
    <scope>NUCLEOTIDE SEQUENCE [LARGE SCALE GENOMIC DNA]</scope>
    <source>
        <strain evidence="3">NRRL Y-12698</strain>
    </source>
</reference>
<accession>A0A1E3QV68</accession>
<feature type="coiled-coil region" evidence="1">
    <location>
        <begin position="223"/>
        <end position="250"/>
    </location>
</feature>
<dbReference type="STRING" id="984486.A0A1E3QV68"/>
<dbReference type="AlphaFoldDB" id="A0A1E3QV68"/>
<keyword evidence="1" id="KW-0175">Coiled coil</keyword>
<dbReference type="OrthoDB" id="5407351at2759"/>
<evidence type="ECO:0000313" key="3">
    <source>
        <dbReference type="Proteomes" id="UP000094336"/>
    </source>
</evidence>
<organism evidence="2 3">
    <name type="scientific">Babjeviella inositovora NRRL Y-12698</name>
    <dbReference type="NCBI Taxonomy" id="984486"/>
    <lineage>
        <taxon>Eukaryota</taxon>
        <taxon>Fungi</taxon>
        <taxon>Dikarya</taxon>
        <taxon>Ascomycota</taxon>
        <taxon>Saccharomycotina</taxon>
        <taxon>Pichiomycetes</taxon>
        <taxon>Serinales incertae sedis</taxon>
        <taxon>Babjeviella</taxon>
    </lineage>
</organism>
<dbReference type="Proteomes" id="UP000094336">
    <property type="component" value="Unassembled WGS sequence"/>
</dbReference>
<dbReference type="Gene3D" id="6.10.280.230">
    <property type="match status" value="1"/>
</dbReference>
<dbReference type="EMBL" id="KV454428">
    <property type="protein sequence ID" value="ODQ80942.1"/>
    <property type="molecule type" value="Genomic_DNA"/>
</dbReference>
<sequence>MLQALDADSASGSFSQAHARSAFQVPERPSVNSMKAMPDQKHRLLFFPPKRNINTQHIMDTASCGPSNALQNLSKHTQRDRSLQNDISLGARQALFASNKFNQVDRNLQNDFAAFNQGQNSFQQAHYEQLYNQQFPANVEQQRRAEDSQWAQSFQDLNLTSQPQNLSVASNQWQSQFMQQGNVQQPQIRPLNAFATNFMRSGMTGNMAMTVPQPTHQLEHQQLHKQEAEQDLFNQEFANVERELQQEARQVDVTVPEDHSLAATAEQVLAVMTGEATSRSAETNSKFQNSNFLKLMQSIAAKEVALNDSQDKLVTRDGTDIREVPEMPAVMAGGFSGNPLTREARGSHLPDPLAHIPDGALSPTYNSPLGSAMFVQKSMGKKIQMQDWVEDYGMDSEDELSSQWKANFDGEDMFMLRNRENEAYMGYDG</sequence>
<keyword evidence="3" id="KW-1185">Reference proteome</keyword>
<dbReference type="RefSeq" id="XP_018986270.1">
    <property type="nucleotide sequence ID" value="XM_019126910.1"/>
</dbReference>
<evidence type="ECO:0000256" key="1">
    <source>
        <dbReference type="SAM" id="Coils"/>
    </source>
</evidence>
<evidence type="ECO:0000313" key="2">
    <source>
        <dbReference type="EMBL" id="ODQ80942.1"/>
    </source>
</evidence>
<dbReference type="GeneID" id="30144764"/>
<proteinExistence type="predicted"/>
<protein>
    <submittedName>
        <fullName evidence="2">Uncharacterized protein</fullName>
    </submittedName>
</protein>
<name>A0A1E3QV68_9ASCO</name>